<dbReference type="EMBL" id="NKHZ01000080">
    <property type="protein sequence ID" value="PNS15181.1"/>
    <property type="molecule type" value="Genomic_DNA"/>
</dbReference>
<dbReference type="Proteomes" id="UP000243797">
    <property type="component" value="Unassembled WGS sequence"/>
</dbReference>
<name>A0A2K1QJQ0_9PEZI</name>
<protein>
    <submittedName>
        <fullName evidence="6">Uncharacterized protein</fullName>
    </submittedName>
</protein>
<feature type="transmembrane region" description="Helical" evidence="5">
    <location>
        <begin position="12"/>
        <end position="30"/>
    </location>
</feature>
<proteinExistence type="predicted"/>
<keyword evidence="2 5" id="KW-0812">Transmembrane</keyword>
<dbReference type="Pfam" id="PF03006">
    <property type="entry name" value="HlyIII"/>
    <property type="match status" value="1"/>
</dbReference>
<dbReference type="InParanoid" id="A0A2K1QJQ0"/>
<evidence type="ECO:0000313" key="7">
    <source>
        <dbReference type="Proteomes" id="UP000243797"/>
    </source>
</evidence>
<dbReference type="GO" id="GO:0016020">
    <property type="term" value="C:membrane"/>
    <property type="evidence" value="ECO:0007669"/>
    <property type="project" value="UniProtKB-SubCell"/>
</dbReference>
<gene>
    <name evidence="6" type="ORF">CAC42_8182</name>
</gene>
<accession>A0A2K1QJQ0</accession>
<dbReference type="OrthoDB" id="529367at2759"/>
<dbReference type="AlphaFoldDB" id="A0A2K1QJQ0"/>
<sequence>MEGMNQRLALYPWLTIEAACYIVGALIYAARVPERLAPGRFDG</sequence>
<keyword evidence="4 5" id="KW-0472">Membrane</keyword>
<organism evidence="6 7">
    <name type="scientific">Sphaceloma murrayae</name>
    <dbReference type="NCBI Taxonomy" id="2082308"/>
    <lineage>
        <taxon>Eukaryota</taxon>
        <taxon>Fungi</taxon>
        <taxon>Dikarya</taxon>
        <taxon>Ascomycota</taxon>
        <taxon>Pezizomycotina</taxon>
        <taxon>Dothideomycetes</taxon>
        <taxon>Dothideomycetidae</taxon>
        <taxon>Myriangiales</taxon>
        <taxon>Elsinoaceae</taxon>
        <taxon>Sphaceloma</taxon>
    </lineage>
</organism>
<dbReference type="InterPro" id="IPR004254">
    <property type="entry name" value="AdipoR/HlyIII-related"/>
</dbReference>
<comment type="caution">
    <text evidence="6">The sequence shown here is derived from an EMBL/GenBank/DDBJ whole genome shotgun (WGS) entry which is preliminary data.</text>
</comment>
<evidence type="ECO:0000256" key="2">
    <source>
        <dbReference type="ARBA" id="ARBA00022692"/>
    </source>
</evidence>
<evidence type="ECO:0000256" key="4">
    <source>
        <dbReference type="ARBA" id="ARBA00023136"/>
    </source>
</evidence>
<evidence type="ECO:0000256" key="1">
    <source>
        <dbReference type="ARBA" id="ARBA00004141"/>
    </source>
</evidence>
<evidence type="ECO:0000256" key="3">
    <source>
        <dbReference type="ARBA" id="ARBA00022989"/>
    </source>
</evidence>
<evidence type="ECO:0000313" key="6">
    <source>
        <dbReference type="EMBL" id="PNS15181.1"/>
    </source>
</evidence>
<reference evidence="6 7" key="1">
    <citation type="submission" date="2017-06" db="EMBL/GenBank/DDBJ databases">
        <title>Draft genome sequence of a variant of Elsinoe murrayae.</title>
        <authorList>
            <person name="Cheng Q."/>
        </authorList>
    </citation>
    <scope>NUCLEOTIDE SEQUENCE [LARGE SCALE GENOMIC DNA]</scope>
    <source>
        <strain evidence="6 7">CQ-2017a</strain>
    </source>
</reference>
<evidence type="ECO:0000256" key="5">
    <source>
        <dbReference type="SAM" id="Phobius"/>
    </source>
</evidence>
<keyword evidence="3 5" id="KW-1133">Transmembrane helix</keyword>
<comment type="subcellular location">
    <subcellularLocation>
        <location evidence="1">Membrane</location>
        <topology evidence="1">Multi-pass membrane protein</topology>
    </subcellularLocation>
</comment>
<keyword evidence="7" id="KW-1185">Reference proteome</keyword>